<accession>A0AAV8QES6</accession>
<dbReference type="InterPro" id="IPR037502">
    <property type="entry name" value="CBP1"/>
</dbReference>
<keyword evidence="2" id="KW-1185">Reference proteome</keyword>
<name>A0AAV8QES6_ENSVE</name>
<dbReference type="PANTHER" id="PTHR36345:SF1">
    <property type="entry name" value="CCG-BINDING PROTEIN 1"/>
    <property type="match status" value="1"/>
</dbReference>
<gene>
    <name evidence="1" type="ORF">OPV22_007608</name>
</gene>
<evidence type="ECO:0000313" key="1">
    <source>
        <dbReference type="EMBL" id="KAJ8506722.1"/>
    </source>
</evidence>
<dbReference type="GO" id="GO:0005634">
    <property type="term" value="C:nucleus"/>
    <property type="evidence" value="ECO:0007669"/>
    <property type="project" value="TreeGrafter"/>
</dbReference>
<sequence>MASTHTSSNLELSNGTRLDIAVYLPVFRVCWSSQRTMLRKEEFIRTSNEEQQQLLSVKTKIHGELPGVSCNRGAQGRSSAFRIGGIGRLRVALRSPPLHSRPAFALEIAGPDLSTRSSRPAPRSTAQARAFQQETKNDLSDYCTTLEGDDDCHGCWRAYFELKDLQEKLPKEDVEKFVRQAGGIKSLISYLHCLTAAMLNEKEKEICPQAMLNQKEKRNSAT</sequence>
<protein>
    <submittedName>
        <fullName evidence="1">Uncharacterized protein</fullName>
    </submittedName>
</protein>
<proteinExistence type="predicted"/>
<dbReference type="PANTHER" id="PTHR36345">
    <property type="entry name" value="CCG-BINDING PROTEIN 1"/>
    <property type="match status" value="1"/>
</dbReference>
<dbReference type="AlphaFoldDB" id="A0AAV8QES6"/>
<dbReference type="GO" id="GO:0036033">
    <property type="term" value="F:mediator complex binding"/>
    <property type="evidence" value="ECO:0007669"/>
    <property type="project" value="InterPro"/>
</dbReference>
<reference evidence="1 2" key="1">
    <citation type="submission" date="2022-12" db="EMBL/GenBank/DDBJ databases">
        <title>Chromosome-scale assembly of the Ensete ventricosum genome.</title>
        <authorList>
            <person name="Dussert Y."/>
            <person name="Stocks J."/>
            <person name="Wendawek A."/>
            <person name="Woldeyes F."/>
            <person name="Nichols R.A."/>
            <person name="Borrell J.S."/>
        </authorList>
    </citation>
    <scope>NUCLEOTIDE SEQUENCE [LARGE SCALE GENOMIC DNA]</scope>
    <source>
        <strain evidence="2">cv. Maze</strain>
        <tissue evidence="1">Seeds</tissue>
    </source>
</reference>
<comment type="caution">
    <text evidence="1">The sequence shown here is derived from an EMBL/GenBank/DDBJ whole genome shotgun (WGS) entry which is preliminary data.</text>
</comment>
<dbReference type="Proteomes" id="UP001222027">
    <property type="component" value="Unassembled WGS sequence"/>
</dbReference>
<evidence type="ECO:0000313" key="2">
    <source>
        <dbReference type="Proteomes" id="UP001222027"/>
    </source>
</evidence>
<dbReference type="EMBL" id="JAQQAF010000002">
    <property type="protein sequence ID" value="KAJ8506722.1"/>
    <property type="molecule type" value="Genomic_DNA"/>
</dbReference>
<dbReference type="GO" id="GO:0010183">
    <property type="term" value="P:pollen tube guidance"/>
    <property type="evidence" value="ECO:0007669"/>
    <property type="project" value="InterPro"/>
</dbReference>
<dbReference type="GO" id="GO:0005829">
    <property type="term" value="C:cytosol"/>
    <property type="evidence" value="ECO:0007669"/>
    <property type="project" value="TreeGrafter"/>
</dbReference>
<organism evidence="1 2">
    <name type="scientific">Ensete ventricosum</name>
    <name type="common">Abyssinian banana</name>
    <name type="synonym">Musa ensete</name>
    <dbReference type="NCBI Taxonomy" id="4639"/>
    <lineage>
        <taxon>Eukaryota</taxon>
        <taxon>Viridiplantae</taxon>
        <taxon>Streptophyta</taxon>
        <taxon>Embryophyta</taxon>
        <taxon>Tracheophyta</taxon>
        <taxon>Spermatophyta</taxon>
        <taxon>Magnoliopsida</taxon>
        <taxon>Liliopsida</taxon>
        <taxon>Zingiberales</taxon>
        <taxon>Musaceae</taxon>
        <taxon>Ensete</taxon>
    </lineage>
</organism>